<evidence type="ECO:0000313" key="8">
    <source>
        <dbReference type="EMBL" id="ADN51693.1"/>
    </source>
</evidence>
<feature type="domain" description="Acetyl-coenzyme A synthetase N-terminal" evidence="7">
    <location>
        <begin position="33"/>
        <end position="82"/>
    </location>
</feature>
<dbReference type="eggNOG" id="arCOG06060">
    <property type="taxonomic scope" value="Archaea"/>
</dbReference>
<keyword evidence="3" id="KW-0547">Nucleotide-binding</keyword>
<evidence type="ECO:0000313" key="9">
    <source>
        <dbReference type="Proteomes" id="UP000006681"/>
    </source>
</evidence>
<evidence type="ECO:0000259" key="6">
    <source>
        <dbReference type="Pfam" id="PF13193"/>
    </source>
</evidence>
<dbReference type="AlphaFoldDB" id="E1QQT1"/>
<dbReference type="InterPro" id="IPR042099">
    <property type="entry name" value="ANL_N_sf"/>
</dbReference>
<dbReference type="InterPro" id="IPR032387">
    <property type="entry name" value="ACAS_N"/>
</dbReference>
<dbReference type="Proteomes" id="UP000006681">
    <property type="component" value="Chromosome"/>
</dbReference>
<gene>
    <name evidence="8" type="ordered locus">Vdis_2325</name>
</gene>
<feature type="domain" description="AMP-dependent synthetase/ligase" evidence="5">
    <location>
        <begin position="279"/>
        <end position="482"/>
    </location>
</feature>
<dbReference type="HOGENOM" id="CLU_000022_3_6_2"/>
<name>E1QQT1_VULDI</name>
<evidence type="ECO:0000259" key="7">
    <source>
        <dbReference type="Pfam" id="PF16177"/>
    </source>
</evidence>
<dbReference type="EMBL" id="CP002100">
    <property type="protein sequence ID" value="ADN51693.1"/>
    <property type="molecule type" value="Genomic_DNA"/>
</dbReference>
<dbReference type="InterPro" id="IPR045851">
    <property type="entry name" value="AMP-bd_C_sf"/>
</dbReference>
<dbReference type="Pfam" id="PF00501">
    <property type="entry name" value="AMP-binding"/>
    <property type="match status" value="2"/>
</dbReference>
<evidence type="ECO:0000256" key="1">
    <source>
        <dbReference type="ARBA" id="ARBA00006432"/>
    </source>
</evidence>
<dbReference type="Pfam" id="PF13193">
    <property type="entry name" value="AMP-binding_C"/>
    <property type="match status" value="1"/>
</dbReference>
<accession>E1QQT1</accession>
<protein>
    <submittedName>
        <fullName evidence="8">AMP-dependent synthetase and ligase</fullName>
    </submittedName>
</protein>
<sequence length="632" mass="71231">MSEDVIRRVFNPERIVPPSMRYKVIGIPQFKVVHQRSVRDLINFWSSEAKQLIWERAWNYVMVGDHYNTRWFVGGLIDAYRNIMGKHKSTWVWDKPAIIWESEEGITRVYTYSDLNEMVIKYSSILRGLGVGPHDWVMFYAPPMPEVIALALASVRLGAPFEFVFTGFGALDLARRISDRKPKVLITVDAFPRRGKPITVKSTVDKALSAINHNLKVLIINRMNVNVGVVQGRDLYIDEAPTLDAGEDYVADSTHPLFGLHIGYDEDLGLITHGVGGYLVQTYSTTRWMGLRPHDTYFCTVLPGWITGITYVVFGPFMIGSTVVLYEGGPDYPHWDRWWSILERYAVTVFLTTGAALRILSRQDPNLLLSHNLDMLRLILTTAEPLEASVWRWTYQFVGTGTVPTIDSLPSKLSGRIPVVHMFIQSELGTFVTGSLPNYTFVPLVPGSVGPPMPGFDIDVVDADGNPVRGSVGYLVVKSPWPAMPIEYTEHYVRKWVKGVYFVGDYAIMDNDMYIYPLGRADGVMKVNGYRISPGEIEKAVESLPWVKRAVVAGMLDDIKFESPVVIVEGNDGGPDDVKRVIRELVGPIAEPSRVVITTQLPSMSKGELRKLLKEHLWGLKTHDFIRKLLET</sequence>
<keyword evidence="2 8" id="KW-0436">Ligase</keyword>
<evidence type="ECO:0000256" key="3">
    <source>
        <dbReference type="ARBA" id="ARBA00022741"/>
    </source>
</evidence>
<dbReference type="GO" id="GO:0006085">
    <property type="term" value="P:acetyl-CoA biosynthetic process"/>
    <property type="evidence" value="ECO:0007669"/>
    <property type="project" value="TreeGrafter"/>
</dbReference>
<dbReference type="GO" id="GO:0003987">
    <property type="term" value="F:acetate-CoA ligase activity"/>
    <property type="evidence" value="ECO:0007669"/>
    <property type="project" value="TreeGrafter"/>
</dbReference>
<dbReference type="STRING" id="572478.Vdis_2325"/>
<dbReference type="KEGG" id="vdi:Vdis_2325"/>
<dbReference type="InterPro" id="IPR000873">
    <property type="entry name" value="AMP-dep_synth/lig_dom"/>
</dbReference>
<evidence type="ECO:0000256" key="4">
    <source>
        <dbReference type="ARBA" id="ARBA00022840"/>
    </source>
</evidence>
<dbReference type="GeneID" id="9753280"/>
<dbReference type="GO" id="GO:0005524">
    <property type="term" value="F:ATP binding"/>
    <property type="evidence" value="ECO:0007669"/>
    <property type="project" value="UniProtKB-KW"/>
</dbReference>
<feature type="domain" description="AMP-dependent synthetase/ligase" evidence="5">
    <location>
        <begin position="94"/>
        <end position="211"/>
    </location>
</feature>
<evidence type="ECO:0000256" key="2">
    <source>
        <dbReference type="ARBA" id="ARBA00022598"/>
    </source>
</evidence>
<comment type="similarity">
    <text evidence="1">Belongs to the ATP-dependent AMP-binding enzyme family.</text>
</comment>
<evidence type="ECO:0000259" key="5">
    <source>
        <dbReference type="Pfam" id="PF00501"/>
    </source>
</evidence>
<reference evidence="9" key="2">
    <citation type="journal article" date="2010" name="Stand. Genomic Sci.">
        <title>Complete genome sequence of Vulcanisaeta distributa type strain (IC-017T).</title>
        <authorList>
            <person name="Mavromatis K."/>
            <person name="Sikorski J."/>
            <person name="Pabst E."/>
            <person name="Teshima H."/>
            <person name="Lapidus A."/>
            <person name="Lucas S."/>
            <person name="Nolan M."/>
            <person name="Glavina Del Rio T."/>
            <person name="Cheng J."/>
            <person name="Bruce D."/>
            <person name="Goodwin L."/>
            <person name="Pitluck S."/>
            <person name="Liolios K."/>
            <person name="Ivanova N."/>
            <person name="Mikhailova N."/>
            <person name="Pati A."/>
            <person name="Chen A."/>
            <person name="Palaniappan K."/>
            <person name="Land M."/>
            <person name="Hauser L."/>
            <person name="Chang Y."/>
            <person name="Jeffries C."/>
            <person name="Rohde M."/>
            <person name="Spring S."/>
            <person name="Goker M."/>
            <person name="Wirth R."/>
            <person name="Woyke T."/>
            <person name="Bristow J."/>
            <person name="Eisen J."/>
            <person name="Markowitz V."/>
            <person name="Hugenholtz P."/>
            <person name="Klenk H."/>
            <person name="Kyrpides N."/>
        </authorList>
    </citation>
    <scope>NUCLEOTIDE SEQUENCE [LARGE SCALE GENOMIC DNA]</scope>
    <source>
        <strain evidence="9">DSM 14429 / JCM 11212 / NBRC 100878 / IC-017</strain>
    </source>
</reference>
<dbReference type="OrthoDB" id="193284at2157"/>
<dbReference type="Gene3D" id="3.40.50.12780">
    <property type="entry name" value="N-terminal domain of ligase-like"/>
    <property type="match status" value="2"/>
</dbReference>
<dbReference type="SUPFAM" id="SSF56801">
    <property type="entry name" value="Acetyl-CoA synthetase-like"/>
    <property type="match status" value="1"/>
</dbReference>
<proteinExistence type="inferred from homology"/>
<keyword evidence="9" id="KW-1185">Reference proteome</keyword>
<dbReference type="PANTHER" id="PTHR24095">
    <property type="entry name" value="ACETYL-COENZYME A SYNTHETASE"/>
    <property type="match status" value="1"/>
</dbReference>
<reference evidence="8 9" key="1">
    <citation type="journal article" date="2010" name="Stand. Genomic Sci.">
        <title>Complete genome sequence of Vulcanisaeta distributa type strain (IC-017).</title>
        <authorList>
            <person name="Mavromatis K."/>
            <person name="Sikorski J."/>
            <person name="Pabst E."/>
            <person name="Teshima H."/>
            <person name="Lapidus A."/>
            <person name="Lucas S."/>
            <person name="Nolan M."/>
            <person name="Glavina Del Rio T."/>
            <person name="Cheng J.F."/>
            <person name="Bruce D."/>
            <person name="Goodwin L."/>
            <person name="Pitluck S."/>
            <person name="Liolios K."/>
            <person name="Ivanova N."/>
            <person name="Mikhailova N."/>
            <person name="Pati A."/>
            <person name="Chen A."/>
            <person name="Palaniappan K."/>
            <person name="Land M."/>
            <person name="Hauser L."/>
            <person name="Chang Y.J."/>
            <person name="Jeffries C.D."/>
            <person name="Rohde M."/>
            <person name="Spring S."/>
            <person name="Goker M."/>
            <person name="Wirth R."/>
            <person name="Woyke T."/>
            <person name="Bristow J."/>
            <person name="Eisen J.A."/>
            <person name="Markowitz V."/>
            <person name="Hugenholtz P."/>
            <person name="Klenk H.P."/>
            <person name="Kyrpides N.C."/>
        </authorList>
    </citation>
    <scope>NUCLEOTIDE SEQUENCE [LARGE SCALE GENOMIC DNA]</scope>
    <source>
        <strain evidence="9">DSM 14429 / JCM 11212 / NBRC 100878 / IC-017</strain>
    </source>
</reference>
<organism evidence="8 9">
    <name type="scientific">Vulcanisaeta distributa (strain DSM 14429 / JCM 11212 / NBRC 100878 / IC-017)</name>
    <dbReference type="NCBI Taxonomy" id="572478"/>
    <lineage>
        <taxon>Archaea</taxon>
        <taxon>Thermoproteota</taxon>
        <taxon>Thermoprotei</taxon>
        <taxon>Thermoproteales</taxon>
        <taxon>Thermoproteaceae</taxon>
        <taxon>Vulcanisaeta</taxon>
    </lineage>
</organism>
<dbReference type="Pfam" id="PF16177">
    <property type="entry name" value="ACAS_N"/>
    <property type="match status" value="1"/>
</dbReference>
<dbReference type="PANTHER" id="PTHR24095:SF232">
    <property type="entry name" value="ACETYL-COENZYME A SYNTHETASE"/>
    <property type="match status" value="1"/>
</dbReference>
<dbReference type="Gene3D" id="3.30.300.30">
    <property type="match status" value="1"/>
</dbReference>
<dbReference type="RefSeq" id="WP_013337418.1">
    <property type="nucleotide sequence ID" value="NC_014537.1"/>
</dbReference>
<keyword evidence="4" id="KW-0067">ATP-binding</keyword>
<dbReference type="InterPro" id="IPR025110">
    <property type="entry name" value="AMP-bd_C"/>
</dbReference>
<feature type="domain" description="AMP-binding enzyme C-terminal" evidence="6">
    <location>
        <begin position="536"/>
        <end position="607"/>
    </location>
</feature>